<reference evidence="1 2" key="1">
    <citation type="journal article" date="2016" name="J. Dairy Sci.">
        <title>Characterization and adsorption of Lactobacillus virulent phage P1.</title>
        <authorList>
            <person name="Chen X."/>
            <person name="Xi Y."/>
            <person name="Zhang H."/>
            <person name="Wang Z."/>
            <person name="Fan M."/>
            <person name="Liu Y."/>
            <person name="Wu W."/>
        </authorList>
    </citation>
    <scope>NUCLEOTIDE SEQUENCE [LARGE SCALE GENOMIC DNA]</scope>
</reference>
<organism evidence="1 2">
    <name type="scientific">Lactobacillus phage P1</name>
    <dbReference type="NCBI Taxonomy" id="1846168"/>
    <lineage>
        <taxon>Viruses</taxon>
        <taxon>Duplodnaviria</taxon>
        <taxon>Heunggongvirae</taxon>
        <taxon>Uroviricota</taxon>
        <taxon>Caudoviricetes</taxon>
        <taxon>Tybeckvirinae</taxon>
        <taxon>Maenadvirus</taxon>
        <taxon>Maenadvirus P1</taxon>
    </lineage>
</organism>
<keyword evidence="2" id="KW-1185">Reference proteome</keyword>
<dbReference type="Proteomes" id="UP000222183">
    <property type="component" value="Segment"/>
</dbReference>
<name>A0A1S5RCU1_9CAUD</name>
<protein>
    <submittedName>
        <fullName evidence="1">Uncharacterized protein</fullName>
    </submittedName>
</protein>
<evidence type="ECO:0000313" key="2">
    <source>
        <dbReference type="Proteomes" id="UP000222183"/>
    </source>
</evidence>
<sequence length="38" mass="4345">MFMEKFLALETGSVCISTNNNQSDELVCFSTSWIQRDV</sequence>
<gene>
    <name evidence="1" type="ORF">LVP1_g056</name>
</gene>
<evidence type="ECO:0000313" key="1">
    <source>
        <dbReference type="EMBL" id="ANO57985.1"/>
    </source>
</evidence>
<accession>A0A1S5RCU1</accession>
<dbReference type="EMBL" id="KX223815">
    <property type="protein sequence ID" value="ANO57985.1"/>
    <property type="molecule type" value="Genomic_DNA"/>
</dbReference>
<proteinExistence type="predicted"/>